<name>A0A9X0ADC1_9HELO</name>
<feature type="signal peptide" evidence="1">
    <location>
        <begin position="1"/>
        <end position="20"/>
    </location>
</feature>
<evidence type="ECO:0000256" key="1">
    <source>
        <dbReference type="SAM" id="SignalP"/>
    </source>
</evidence>
<proteinExistence type="predicted"/>
<dbReference type="EMBL" id="JAPEIS010000016">
    <property type="protein sequence ID" value="KAJ8058723.1"/>
    <property type="molecule type" value="Genomic_DNA"/>
</dbReference>
<keyword evidence="1" id="KW-0732">Signal</keyword>
<feature type="chain" id="PRO_5040817194" description="Cell wall protein" evidence="1">
    <location>
        <begin position="21"/>
        <end position="235"/>
    </location>
</feature>
<organism evidence="2 3">
    <name type="scientific">Sclerotinia nivalis</name>
    <dbReference type="NCBI Taxonomy" id="352851"/>
    <lineage>
        <taxon>Eukaryota</taxon>
        <taxon>Fungi</taxon>
        <taxon>Dikarya</taxon>
        <taxon>Ascomycota</taxon>
        <taxon>Pezizomycotina</taxon>
        <taxon>Leotiomycetes</taxon>
        <taxon>Helotiales</taxon>
        <taxon>Sclerotiniaceae</taxon>
        <taxon>Sclerotinia</taxon>
    </lineage>
</organism>
<evidence type="ECO:0008006" key="4">
    <source>
        <dbReference type="Google" id="ProtNLM"/>
    </source>
</evidence>
<dbReference type="OrthoDB" id="3539539at2759"/>
<evidence type="ECO:0000313" key="3">
    <source>
        <dbReference type="Proteomes" id="UP001152300"/>
    </source>
</evidence>
<keyword evidence="3" id="KW-1185">Reference proteome</keyword>
<gene>
    <name evidence="2" type="ORF">OCU04_012894</name>
</gene>
<comment type="caution">
    <text evidence="2">The sequence shown here is derived from an EMBL/GenBank/DDBJ whole genome shotgun (WGS) entry which is preliminary data.</text>
</comment>
<dbReference type="AlphaFoldDB" id="A0A9X0ADC1"/>
<accession>A0A9X0ADC1</accession>
<sequence>MHSSYYLILLLAFFHAAAFALPQVRAIETTFTTMITAREESTVTRDTSIATSKPLNQRRNDLESEISTIKSAISEDCVQVTAFQRNKVFSCASDIAGSLLENFGLISDATSTTVELSTVTVSPIPATTGARRREVLTLGDQVFTVSDLASSLNLGAIQLSATPTPSFIVFKPLPVLAEPADQPIQATDDGIPTSTIEVTRTQTFNVVNTVQITVTPTVTSTAIDVSTATLTINPN</sequence>
<evidence type="ECO:0000313" key="2">
    <source>
        <dbReference type="EMBL" id="KAJ8058723.1"/>
    </source>
</evidence>
<dbReference type="Proteomes" id="UP001152300">
    <property type="component" value="Unassembled WGS sequence"/>
</dbReference>
<reference evidence="2" key="1">
    <citation type="submission" date="2022-11" db="EMBL/GenBank/DDBJ databases">
        <title>Genome Resource of Sclerotinia nivalis Strain SnTB1, a Plant Pathogen Isolated from American Ginseng.</title>
        <authorList>
            <person name="Fan S."/>
        </authorList>
    </citation>
    <scope>NUCLEOTIDE SEQUENCE</scope>
    <source>
        <strain evidence="2">SnTB1</strain>
    </source>
</reference>
<protein>
    <recommendedName>
        <fullName evidence="4">Cell wall protein</fullName>
    </recommendedName>
</protein>